<organism evidence="2 3">
    <name type="scientific">Strongylus vulgaris</name>
    <name type="common">Blood worm</name>
    <dbReference type="NCBI Taxonomy" id="40348"/>
    <lineage>
        <taxon>Eukaryota</taxon>
        <taxon>Metazoa</taxon>
        <taxon>Ecdysozoa</taxon>
        <taxon>Nematoda</taxon>
        <taxon>Chromadorea</taxon>
        <taxon>Rhabditida</taxon>
        <taxon>Rhabditina</taxon>
        <taxon>Rhabditomorpha</taxon>
        <taxon>Strongyloidea</taxon>
        <taxon>Strongylidae</taxon>
        <taxon>Strongylus</taxon>
    </lineage>
</organism>
<protein>
    <recommendedName>
        <fullName evidence="1">Smad anchor for receptor activation-like C-terminal domain-containing protein</fullName>
    </recommendedName>
</protein>
<dbReference type="PANTHER" id="PTHR46319">
    <property type="entry name" value="ZINC FINGER FYVE DOMAIN-CONTAINING PROTEIN"/>
    <property type="match status" value="1"/>
</dbReference>
<dbReference type="AlphaFoldDB" id="A0A3P7IHR7"/>
<evidence type="ECO:0000313" key="3">
    <source>
        <dbReference type="Proteomes" id="UP000270094"/>
    </source>
</evidence>
<dbReference type="Gene3D" id="3.30.1360.220">
    <property type="entry name" value="Domain of unknown function (DUF3480), N-terminal subdomain"/>
    <property type="match status" value="1"/>
</dbReference>
<dbReference type="PANTHER" id="PTHR46319:SF3">
    <property type="entry name" value="ZINC FINGER FYVE DOMAIN-CONTAINING PROTEIN"/>
    <property type="match status" value="1"/>
</dbReference>
<name>A0A3P7IHR7_STRVU</name>
<dbReference type="SMART" id="SM01421">
    <property type="entry name" value="DUF3480"/>
    <property type="match status" value="1"/>
</dbReference>
<reference evidence="2 3" key="1">
    <citation type="submission" date="2018-11" db="EMBL/GenBank/DDBJ databases">
        <authorList>
            <consortium name="Pathogen Informatics"/>
        </authorList>
    </citation>
    <scope>NUCLEOTIDE SEQUENCE [LARGE SCALE GENOMIC DNA]</scope>
</reference>
<dbReference type="Pfam" id="PF11979">
    <property type="entry name" value="SARA_C"/>
    <property type="match status" value="1"/>
</dbReference>
<dbReference type="EMBL" id="UYYB01025884">
    <property type="protein sequence ID" value="VDM72540.1"/>
    <property type="molecule type" value="Genomic_DNA"/>
</dbReference>
<proteinExistence type="predicted"/>
<dbReference type="Proteomes" id="UP000270094">
    <property type="component" value="Unassembled WGS sequence"/>
</dbReference>
<dbReference type="InterPro" id="IPR022557">
    <property type="entry name" value="SARA-like_C"/>
</dbReference>
<dbReference type="OrthoDB" id="5872154at2759"/>
<sequence length="176" mass="19406">YVNTTRASLGYPTPIVNIVGREAAYTTETSQTVLKVFTDFRNWSFRLRHLVGCTVTLENDITTVEIPKSAKQDLAEVISLNRTMIAWATDVNLSADSHLVCEENEGFYTTQVLSRGASRKATGASFIVIDGGLKTSGLQISVVEDGVAIRIPTEKLENLLSALNSMQVVIRFLYFL</sequence>
<accession>A0A3P7IHR7</accession>
<feature type="non-terminal residue" evidence="2">
    <location>
        <position position="1"/>
    </location>
</feature>
<gene>
    <name evidence="2" type="ORF">SVUK_LOCUS7538</name>
</gene>
<dbReference type="GO" id="GO:0016197">
    <property type="term" value="P:endosomal transport"/>
    <property type="evidence" value="ECO:0007669"/>
    <property type="project" value="TreeGrafter"/>
</dbReference>
<keyword evidence="3" id="KW-1185">Reference proteome</keyword>
<evidence type="ECO:0000259" key="1">
    <source>
        <dbReference type="SMART" id="SM01421"/>
    </source>
</evidence>
<feature type="domain" description="Smad anchor for receptor activation-like C-terminal" evidence="1">
    <location>
        <begin position="9"/>
        <end position="176"/>
    </location>
</feature>
<dbReference type="GO" id="GO:0031901">
    <property type="term" value="C:early endosome membrane"/>
    <property type="evidence" value="ECO:0007669"/>
    <property type="project" value="TreeGrafter"/>
</dbReference>
<evidence type="ECO:0000313" key="2">
    <source>
        <dbReference type="EMBL" id="VDM72540.1"/>
    </source>
</evidence>